<evidence type="ECO:0000256" key="3">
    <source>
        <dbReference type="ARBA" id="ARBA00022679"/>
    </source>
</evidence>
<dbReference type="CDD" id="cd16833">
    <property type="entry name" value="YfiH"/>
    <property type="match status" value="1"/>
</dbReference>
<protein>
    <recommendedName>
        <fullName evidence="10">Purine nucleoside phosphorylase</fullName>
    </recommendedName>
</protein>
<dbReference type="Gene3D" id="3.60.140.10">
    <property type="entry name" value="CNF1/YfiH-like putative cysteine hydrolases"/>
    <property type="match status" value="1"/>
</dbReference>
<dbReference type="RefSeq" id="WP_149307700.1">
    <property type="nucleotide sequence ID" value="NZ_SRSD01000006.1"/>
</dbReference>
<proteinExistence type="inferred from homology"/>
<evidence type="ECO:0000256" key="5">
    <source>
        <dbReference type="ARBA" id="ARBA00022801"/>
    </source>
</evidence>
<dbReference type="NCBIfam" id="TIGR00726">
    <property type="entry name" value="peptidoglycan editing factor PgeF"/>
    <property type="match status" value="1"/>
</dbReference>
<dbReference type="GO" id="GO:0017061">
    <property type="term" value="F:S-methyl-5-thioadenosine phosphorylase activity"/>
    <property type="evidence" value="ECO:0007669"/>
    <property type="project" value="UniProtKB-EC"/>
</dbReference>
<dbReference type="EMBL" id="SRSD01000006">
    <property type="protein sequence ID" value="KAA0891337.1"/>
    <property type="molecule type" value="Genomic_DNA"/>
</dbReference>
<dbReference type="OrthoDB" id="4279at2"/>
<dbReference type="InterPro" id="IPR011324">
    <property type="entry name" value="Cytotoxic_necrot_fac-like_cat"/>
</dbReference>
<evidence type="ECO:0000313" key="12">
    <source>
        <dbReference type="Proteomes" id="UP000324298"/>
    </source>
</evidence>
<dbReference type="AlphaFoldDB" id="A0A5A9XE12"/>
<comment type="caution">
    <text evidence="11">The sequence shown here is derived from an EMBL/GenBank/DDBJ whole genome shotgun (WGS) entry which is preliminary data.</text>
</comment>
<evidence type="ECO:0000256" key="9">
    <source>
        <dbReference type="ARBA" id="ARBA00049893"/>
    </source>
</evidence>
<name>A0A5A9XE12_9BACT</name>
<organism evidence="11 12">
    <name type="scientific">Oryzomonas rubra</name>
    <dbReference type="NCBI Taxonomy" id="2509454"/>
    <lineage>
        <taxon>Bacteria</taxon>
        <taxon>Pseudomonadati</taxon>
        <taxon>Thermodesulfobacteriota</taxon>
        <taxon>Desulfuromonadia</taxon>
        <taxon>Geobacterales</taxon>
        <taxon>Geobacteraceae</taxon>
        <taxon>Oryzomonas</taxon>
    </lineage>
</organism>
<reference evidence="11 12" key="1">
    <citation type="submission" date="2019-04" db="EMBL/GenBank/DDBJ databases">
        <title>Geobacter ruber sp. nov., ferric-reducing bacteria isolated from paddy soil.</title>
        <authorList>
            <person name="Xu Z."/>
            <person name="Masuda Y."/>
            <person name="Itoh H."/>
            <person name="Senoo K."/>
        </authorList>
    </citation>
    <scope>NUCLEOTIDE SEQUENCE [LARGE SCALE GENOMIC DNA]</scope>
    <source>
        <strain evidence="11 12">Red88</strain>
    </source>
</reference>
<comment type="catalytic activity">
    <reaction evidence="9">
        <text>S-methyl-5'-thioadenosine + phosphate = 5-(methylsulfanyl)-alpha-D-ribose 1-phosphate + adenine</text>
        <dbReference type="Rhea" id="RHEA:11852"/>
        <dbReference type="ChEBI" id="CHEBI:16708"/>
        <dbReference type="ChEBI" id="CHEBI:17509"/>
        <dbReference type="ChEBI" id="CHEBI:43474"/>
        <dbReference type="ChEBI" id="CHEBI:58533"/>
        <dbReference type="EC" id="2.4.2.28"/>
    </reaction>
    <physiologicalReaction direction="left-to-right" evidence="9">
        <dbReference type="Rhea" id="RHEA:11853"/>
    </physiologicalReaction>
</comment>
<evidence type="ECO:0000256" key="2">
    <source>
        <dbReference type="ARBA" id="ARBA00007353"/>
    </source>
</evidence>
<evidence type="ECO:0000256" key="4">
    <source>
        <dbReference type="ARBA" id="ARBA00022723"/>
    </source>
</evidence>
<keyword evidence="5" id="KW-0378">Hydrolase</keyword>
<comment type="similarity">
    <text evidence="2 10">Belongs to the purine nucleoside phosphorylase YfiH/LACC1 family.</text>
</comment>
<dbReference type="SUPFAM" id="SSF64438">
    <property type="entry name" value="CNF1/YfiH-like putative cysteine hydrolases"/>
    <property type="match status" value="1"/>
</dbReference>
<keyword evidence="4" id="KW-0479">Metal-binding</keyword>
<evidence type="ECO:0000256" key="7">
    <source>
        <dbReference type="ARBA" id="ARBA00047989"/>
    </source>
</evidence>
<dbReference type="PANTHER" id="PTHR30616:SF2">
    <property type="entry name" value="PURINE NUCLEOSIDE PHOSPHORYLASE LACC1"/>
    <property type="match status" value="1"/>
</dbReference>
<comment type="catalytic activity">
    <reaction evidence="8">
        <text>adenosine + phosphate = alpha-D-ribose 1-phosphate + adenine</text>
        <dbReference type="Rhea" id="RHEA:27642"/>
        <dbReference type="ChEBI" id="CHEBI:16335"/>
        <dbReference type="ChEBI" id="CHEBI:16708"/>
        <dbReference type="ChEBI" id="CHEBI:43474"/>
        <dbReference type="ChEBI" id="CHEBI:57720"/>
        <dbReference type="EC" id="2.4.2.1"/>
    </reaction>
    <physiologicalReaction direction="left-to-right" evidence="8">
        <dbReference type="Rhea" id="RHEA:27643"/>
    </physiologicalReaction>
</comment>
<evidence type="ECO:0000256" key="10">
    <source>
        <dbReference type="RuleBase" id="RU361274"/>
    </source>
</evidence>
<dbReference type="GO" id="GO:0016787">
    <property type="term" value="F:hydrolase activity"/>
    <property type="evidence" value="ECO:0007669"/>
    <property type="project" value="UniProtKB-KW"/>
</dbReference>
<evidence type="ECO:0000313" key="11">
    <source>
        <dbReference type="EMBL" id="KAA0891337.1"/>
    </source>
</evidence>
<gene>
    <name evidence="11" type="primary">pgeF</name>
    <name evidence="11" type="ORF">ET418_11170</name>
</gene>
<dbReference type="Pfam" id="PF02578">
    <property type="entry name" value="Cu-oxidase_4"/>
    <property type="match status" value="1"/>
</dbReference>
<evidence type="ECO:0000256" key="1">
    <source>
        <dbReference type="ARBA" id="ARBA00000553"/>
    </source>
</evidence>
<dbReference type="GO" id="GO:0005507">
    <property type="term" value="F:copper ion binding"/>
    <property type="evidence" value="ECO:0007669"/>
    <property type="project" value="TreeGrafter"/>
</dbReference>
<dbReference type="InterPro" id="IPR038371">
    <property type="entry name" value="Cu_polyphenol_OxRdtase_sf"/>
</dbReference>
<dbReference type="Proteomes" id="UP000324298">
    <property type="component" value="Unassembled WGS sequence"/>
</dbReference>
<evidence type="ECO:0000256" key="6">
    <source>
        <dbReference type="ARBA" id="ARBA00022833"/>
    </source>
</evidence>
<sequence>MQIKRTGRIHYVAVDFAGSPGSVQGFTTRHEGVSRPPYNSLNLGLNTQDQAFNVEGNRSILTRAFDVNQEALVSVRQVHGNDILVIDEPNEDYSHFSSVESDAIITNQPGVMIGICVADCVPILLCDPRNKVVAAVHAGWQGTAAKLVAKTVAGMGSLFGSDPNELQAAIGPSIGKCCYEVDAPVRQAFLQSGMPWDSFAEARGEGKWRLDMAAANRDLLLSAGVPAAGIQVSDMCVCCRKDLFFSYRRDSGDTGRQMGFIMLTAP</sequence>
<keyword evidence="3" id="KW-0808">Transferase</keyword>
<comment type="catalytic activity">
    <reaction evidence="7">
        <text>adenosine + H2O + H(+) = inosine + NH4(+)</text>
        <dbReference type="Rhea" id="RHEA:24408"/>
        <dbReference type="ChEBI" id="CHEBI:15377"/>
        <dbReference type="ChEBI" id="CHEBI:15378"/>
        <dbReference type="ChEBI" id="CHEBI:16335"/>
        <dbReference type="ChEBI" id="CHEBI:17596"/>
        <dbReference type="ChEBI" id="CHEBI:28938"/>
        <dbReference type="EC" id="3.5.4.4"/>
    </reaction>
    <physiologicalReaction direction="left-to-right" evidence="7">
        <dbReference type="Rhea" id="RHEA:24409"/>
    </physiologicalReaction>
</comment>
<dbReference type="PANTHER" id="PTHR30616">
    <property type="entry name" value="UNCHARACTERIZED PROTEIN YFIH"/>
    <property type="match status" value="1"/>
</dbReference>
<keyword evidence="12" id="KW-1185">Reference proteome</keyword>
<dbReference type="InterPro" id="IPR003730">
    <property type="entry name" value="Cu_polyphenol_OxRdtase"/>
</dbReference>
<comment type="catalytic activity">
    <reaction evidence="1">
        <text>inosine + phosphate = alpha-D-ribose 1-phosphate + hypoxanthine</text>
        <dbReference type="Rhea" id="RHEA:27646"/>
        <dbReference type="ChEBI" id="CHEBI:17368"/>
        <dbReference type="ChEBI" id="CHEBI:17596"/>
        <dbReference type="ChEBI" id="CHEBI:43474"/>
        <dbReference type="ChEBI" id="CHEBI:57720"/>
        <dbReference type="EC" id="2.4.2.1"/>
    </reaction>
    <physiologicalReaction direction="left-to-right" evidence="1">
        <dbReference type="Rhea" id="RHEA:27647"/>
    </physiologicalReaction>
</comment>
<evidence type="ECO:0000256" key="8">
    <source>
        <dbReference type="ARBA" id="ARBA00048968"/>
    </source>
</evidence>
<keyword evidence="6" id="KW-0862">Zinc</keyword>
<accession>A0A5A9XE12</accession>